<accession>C6XWS3</accession>
<evidence type="ECO:0000313" key="3">
    <source>
        <dbReference type="Proteomes" id="UP000000852"/>
    </source>
</evidence>
<organism evidence="2 3">
    <name type="scientific">Pedobacter heparinus (strain ATCC 13125 / DSM 2366 / CIP 104194 / JCM 7457 / NBRC 12017 / NCIMB 9290 / NRRL B-14731 / HIM 762-3)</name>
    <dbReference type="NCBI Taxonomy" id="485917"/>
    <lineage>
        <taxon>Bacteria</taxon>
        <taxon>Pseudomonadati</taxon>
        <taxon>Bacteroidota</taxon>
        <taxon>Sphingobacteriia</taxon>
        <taxon>Sphingobacteriales</taxon>
        <taxon>Sphingobacteriaceae</taxon>
        <taxon>Pedobacter</taxon>
    </lineage>
</organism>
<proteinExistence type="predicted"/>
<evidence type="ECO:0000313" key="1">
    <source>
        <dbReference type="EMBL" id="ACU03311.1"/>
    </source>
</evidence>
<name>C6XWS3_PEDHD</name>
<dbReference type="Proteomes" id="UP000000852">
    <property type="component" value="Chromosome"/>
</dbReference>
<gene>
    <name evidence="1" type="ordered locus">Phep_1093</name>
    <name evidence="2" type="ordered locus">Phep_2012</name>
</gene>
<keyword evidence="3" id="KW-1185">Reference proteome</keyword>
<dbReference type="STRING" id="485917.Phep_1093"/>
<dbReference type="HOGENOM" id="CLU_2070847_0_0_10"/>
<dbReference type="AlphaFoldDB" id="C6XWS3"/>
<dbReference type="KEGG" id="phe:Phep_1093"/>
<reference evidence="2" key="2">
    <citation type="submission" date="2009-07" db="EMBL/GenBank/DDBJ databases">
        <title>The draft genome of Pedobacter heparinus DSM 2366.</title>
        <authorList>
            <consortium name="US DOE Joint Genome Institute (JGI-PGF)"/>
            <person name="Lucas S."/>
            <person name="Copeland A."/>
            <person name="Lapidus A."/>
            <person name="Glavina del Rio T."/>
            <person name="Dalin E."/>
            <person name="Tice H."/>
            <person name="Bruce D."/>
            <person name="Goodwin L."/>
            <person name="Pitluck S."/>
            <person name="Kyrpides N."/>
            <person name="Mavromatis K."/>
            <person name="Mikhailova N."/>
            <person name="Markowitz V."/>
            <person name="Cheng J.-F."/>
            <person name="Hugenholtz P."/>
            <person name="Woyke T."/>
            <person name="Wu D."/>
            <person name="Spring S."/>
            <person name="Klenk H.-P."/>
            <person name="Eisen J.A."/>
        </authorList>
    </citation>
    <scope>NUCLEOTIDE SEQUENCE</scope>
    <source>
        <strain>DSM 2366</strain>
    </source>
</reference>
<evidence type="ECO:0000313" key="2">
    <source>
        <dbReference type="EMBL" id="ACU04217.1"/>
    </source>
</evidence>
<dbReference type="KEGG" id="phe:Phep_2012"/>
<dbReference type="EMBL" id="CP001681">
    <property type="protein sequence ID" value="ACU03311.1"/>
    <property type="molecule type" value="Genomic_DNA"/>
</dbReference>
<dbReference type="RefSeq" id="WP_012781255.1">
    <property type="nucleotide sequence ID" value="NC_013061.1"/>
</dbReference>
<reference evidence="2 3" key="1">
    <citation type="journal article" date="2009" name="Stand. Genomic Sci.">
        <title>Complete genome sequence of Pedobacter heparinus type strain (HIM 762-3).</title>
        <authorList>
            <person name="Han C."/>
            <person name="Spring S."/>
            <person name="Lapidus A."/>
            <person name="Del Rio T.G."/>
            <person name="Tice H."/>
            <person name="Copeland A."/>
            <person name="Cheng J.F."/>
            <person name="Lucas S."/>
            <person name="Chen F."/>
            <person name="Nolan M."/>
            <person name="Bruce D."/>
            <person name="Goodwin L."/>
            <person name="Pitluck S."/>
            <person name="Ivanova N."/>
            <person name="Mavromatis K."/>
            <person name="Mikhailova N."/>
            <person name="Pati A."/>
            <person name="Chen A."/>
            <person name="Palaniappan K."/>
            <person name="Land M."/>
            <person name="Hauser L."/>
            <person name="Chang Y.J."/>
            <person name="Jeffries C.C."/>
            <person name="Saunders E."/>
            <person name="Chertkov O."/>
            <person name="Brettin T."/>
            <person name="Goker M."/>
            <person name="Rohde M."/>
            <person name="Bristow J."/>
            <person name="Eisen J.A."/>
            <person name="Markowitz V."/>
            <person name="Hugenholtz P."/>
            <person name="Kyrpides N.C."/>
            <person name="Klenk H.P."/>
            <person name="Detter J.C."/>
        </authorList>
    </citation>
    <scope>NUCLEOTIDE SEQUENCE [LARGE SCALE GENOMIC DNA]</scope>
    <source>
        <strain evidence="3">ATCC 13125 / DSM 2366 / CIP 104194 / JCM 7457 / NBRC 12017 / NCIMB 9290 / NRRL B-14731 / HIM 762-3</strain>
        <strain evidence="2">DSM 2366</strain>
    </source>
</reference>
<dbReference type="EMBL" id="CP001681">
    <property type="protein sequence ID" value="ACU04217.1"/>
    <property type="molecule type" value="Genomic_DNA"/>
</dbReference>
<protein>
    <submittedName>
        <fullName evidence="2">Uncharacterized protein</fullName>
    </submittedName>
</protein>
<sequence length="118" mass="13541">MGNNELLLNIYKMKDRQACLVFKSTGKPCKLFNLIEVLHFAGEMKLLSAAMDTGAAQNYAYTLRSADGLERRLICCFVQEVVKLELWFKAQLKFSWQGTAKEFRAAVDRMLAKLPHFF</sequence>